<accession>A0A9D2H253</accession>
<dbReference type="PANTHER" id="PTHR48081">
    <property type="entry name" value="AB HYDROLASE SUPERFAMILY PROTEIN C4A8.06C"/>
    <property type="match status" value="1"/>
</dbReference>
<evidence type="ECO:0000256" key="1">
    <source>
        <dbReference type="ARBA" id="ARBA00022801"/>
    </source>
</evidence>
<name>A0A9D2H253_9FIRM</name>
<evidence type="ECO:0000259" key="2">
    <source>
        <dbReference type="Pfam" id="PF20434"/>
    </source>
</evidence>
<reference evidence="3" key="1">
    <citation type="journal article" date="2021" name="PeerJ">
        <title>Extensive microbial diversity within the chicken gut microbiome revealed by metagenomics and culture.</title>
        <authorList>
            <person name="Gilroy R."/>
            <person name="Ravi A."/>
            <person name="Getino M."/>
            <person name="Pursley I."/>
            <person name="Horton D.L."/>
            <person name="Alikhan N.F."/>
            <person name="Baker D."/>
            <person name="Gharbi K."/>
            <person name="Hall N."/>
            <person name="Watson M."/>
            <person name="Adriaenssens E.M."/>
            <person name="Foster-Nyarko E."/>
            <person name="Jarju S."/>
            <person name="Secka A."/>
            <person name="Antonio M."/>
            <person name="Oren A."/>
            <person name="Chaudhuri R.R."/>
            <person name="La Ragione R."/>
            <person name="Hildebrand F."/>
            <person name="Pallen M.J."/>
        </authorList>
    </citation>
    <scope>NUCLEOTIDE SEQUENCE</scope>
    <source>
        <strain evidence="3">CHK156-179</strain>
    </source>
</reference>
<evidence type="ECO:0000313" key="4">
    <source>
        <dbReference type="Proteomes" id="UP000824221"/>
    </source>
</evidence>
<protein>
    <submittedName>
        <fullName evidence="3">Alpha/beta hydrolase</fullName>
    </submittedName>
</protein>
<dbReference type="InterPro" id="IPR050300">
    <property type="entry name" value="GDXG_lipolytic_enzyme"/>
</dbReference>
<dbReference type="Proteomes" id="UP000824221">
    <property type="component" value="Unassembled WGS sequence"/>
</dbReference>
<comment type="caution">
    <text evidence="3">The sequence shown here is derived from an EMBL/GenBank/DDBJ whole genome shotgun (WGS) entry which is preliminary data.</text>
</comment>
<evidence type="ECO:0000313" key="3">
    <source>
        <dbReference type="EMBL" id="HJA02547.1"/>
    </source>
</evidence>
<dbReference type="GO" id="GO:0016787">
    <property type="term" value="F:hydrolase activity"/>
    <property type="evidence" value="ECO:0007669"/>
    <property type="project" value="UniProtKB-KW"/>
</dbReference>
<organism evidence="3 4">
    <name type="scientific">Candidatus Gallimonas gallistercoris</name>
    <dbReference type="NCBI Taxonomy" id="2838602"/>
    <lineage>
        <taxon>Bacteria</taxon>
        <taxon>Bacillati</taxon>
        <taxon>Bacillota</taxon>
        <taxon>Clostridia</taxon>
        <taxon>Candidatus Gallimonas</taxon>
    </lineage>
</organism>
<keyword evidence="1 3" id="KW-0378">Hydrolase</keyword>
<dbReference type="InterPro" id="IPR029058">
    <property type="entry name" value="AB_hydrolase_fold"/>
</dbReference>
<dbReference type="SUPFAM" id="SSF53474">
    <property type="entry name" value="alpha/beta-Hydrolases"/>
    <property type="match status" value="1"/>
</dbReference>
<dbReference type="EMBL" id="DXAJ01000061">
    <property type="protein sequence ID" value="HJA02547.1"/>
    <property type="molecule type" value="Genomic_DNA"/>
</dbReference>
<gene>
    <name evidence="3" type="ORF">H9797_04105</name>
</gene>
<feature type="domain" description="BD-FAE-like" evidence="2">
    <location>
        <begin position="34"/>
        <end position="219"/>
    </location>
</feature>
<dbReference type="Gene3D" id="3.40.50.1820">
    <property type="entry name" value="alpha/beta hydrolase"/>
    <property type="match status" value="1"/>
</dbReference>
<dbReference type="AlphaFoldDB" id="A0A9D2H253"/>
<reference evidence="3" key="2">
    <citation type="submission" date="2021-04" db="EMBL/GenBank/DDBJ databases">
        <authorList>
            <person name="Gilroy R."/>
        </authorList>
    </citation>
    <scope>NUCLEOTIDE SEQUENCE</scope>
    <source>
        <strain evidence="3">CHK156-179</strain>
    </source>
</reference>
<proteinExistence type="predicted"/>
<dbReference type="Pfam" id="PF20434">
    <property type="entry name" value="BD-FAE"/>
    <property type="match status" value="1"/>
</dbReference>
<dbReference type="PANTHER" id="PTHR48081:SF6">
    <property type="entry name" value="PEPTIDASE S9 PROLYL OLIGOPEPTIDASE CATALYTIC DOMAIN-CONTAINING PROTEIN"/>
    <property type="match status" value="1"/>
</dbReference>
<dbReference type="InterPro" id="IPR049492">
    <property type="entry name" value="BD-FAE-like_dom"/>
</dbReference>
<sequence length="281" mass="31092">MIYEKVDLYRYFGIERGEQAEGYLTAYVPDPLVPEIKAKLRPGMLVIPGGGYWFRSGREKEPVALAYLREGYCAFTLDYSVQTLFPVPLLEAAMATIYLRENAAKYGLDPAHLAAIGFSAGGHLAGMLSMLYEEPEIVSVLGERAKNARPDAVVLSYPVITMGERTHGGTRDVITGGHEELLQRLSLEKRVSKKAAPAFLWHTQEDDCVPVENSLLLAAAYRKAGVPFAMHIFEHGPHGLSLISPETSDQTEYDTQLASVGKWFSLSVDWLKSRVFAVKPV</sequence>